<dbReference type="PANTHER" id="PTHR33938:SF15">
    <property type="entry name" value="FERULOYL ESTERASE B-RELATED"/>
    <property type="match status" value="1"/>
</dbReference>
<evidence type="ECO:0000256" key="4">
    <source>
        <dbReference type="ARBA" id="ARBA00022723"/>
    </source>
</evidence>
<dbReference type="Pfam" id="PF07519">
    <property type="entry name" value="Tannase"/>
    <property type="match status" value="2"/>
</dbReference>
<keyword evidence="8" id="KW-1015">Disulfide bond</keyword>
<reference evidence="12" key="1">
    <citation type="submission" date="2016-04" db="EMBL/GenBank/DDBJ databases">
        <authorList>
            <person name="Nguyen H.D."/>
            <person name="Samba Siva P."/>
            <person name="Cullis J."/>
            <person name="Levesque C.A."/>
            <person name="Hambleton S."/>
        </authorList>
    </citation>
    <scope>NUCLEOTIDE SEQUENCE</scope>
    <source>
        <strain evidence="12">DAOMC 236416</strain>
    </source>
</reference>
<feature type="signal peptide" evidence="10">
    <location>
        <begin position="1"/>
        <end position="26"/>
    </location>
</feature>
<dbReference type="AlphaFoldDB" id="A0A177TQL3"/>
<dbReference type="Proteomes" id="UP000077521">
    <property type="component" value="Unassembled WGS sequence"/>
</dbReference>
<dbReference type="EC" id="3.1.1.-" evidence="10"/>
<dbReference type="GO" id="GO:0030600">
    <property type="term" value="F:feruloyl esterase activity"/>
    <property type="evidence" value="ECO:0007669"/>
    <property type="project" value="UniProtKB-EC"/>
</dbReference>
<evidence type="ECO:0000256" key="10">
    <source>
        <dbReference type="RuleBase" id="RU361238"/>
    </source>
</evidence>
<feature type="compositionally biased region" description="Low complexity" evidence="11">
    <location>
        <begin position="191"/>
        <end position="212"/>
    </location>
</feature>
<reference evidence="12" key="2">
    <citation type="journal article" date="2019" name="IMA Fungus">
        <title>Genome sequencing and comparison of five Tilletia species to identify candidate genes for the detection of regulated species infecting wheat.</title>
        <authorList>
            <person name="Nguyen H.D.T."/>
            <person name="Sultana T."/>
            <person name="Kesanakurti P."/>
            <person name="Hambleton S."/>
        </authorList>
    </citation>
    <scope>NUCLEOTIDE SEQUENCE</scope>
    <source>
        <strain evidence="12">DAOMC 236416</strain>
    </source>
</reference>
<feature type="chain" id="PRO_5035981480" description="Carboxylic ester hydrolase" evidence="10">
    <location>
        <begin position="27"/>
        <end position="832"/>
    </location>
</feature>
<comment type="catalytic activity">
    <reaction evidence="9">
        <text>feruloyl-polysaccharide + H2O = ferulate + polysaccharide.</text>
        <dbReference type="EC" id="3.1.1.73"/>
    </reaction>
</comment>
<evidence type="ECO:0000256" key="7">
    <source>
        <dbReference type="ARBA" id="ARBA00022837"/>
    </source>
</evidence>
<feature type="region of interest" description="Disordered" evidence="11">
    <location>
        <begin position="191"/>
        <end position="231"/>
    </location>
</feature>
<evidence type="ECO:0000256" key="2">
    <source>
        <dbReference type="ARBA" id="ARBA00022487"/>
    </source>
</evidence>
<evidence type="ECO:0000256" key="5">
    <source>
        <dbReference type="ARBA" id="ARBA00022729"/>
    </source>
</evidence>
<keyword evidence="2" id="KW-0719">Serine esterase</keyword>
<evidence type="ECO:0000256" key="11">
    <source>
        <dbReference type="SAM" id="MobiDB-lite"/>
    </source>
</evidence>
<organism evidence="12 13">
    <name type="scientific">Tilletia indica</name>
    <dbReference type="NCBI Taxonomy" id="43049"/>
    <lineage>
        <taxon>Eukaryota</taxon>
        <taxon>Fungi</taxon>
        <taxon>Dikarya</taxon>
        <taxon>Basidiomycota</taxon>
        <taxon>Ustilaginomycotina</taxon>
        <taxon>Exobasidiomycetes</taxon>
        <taxon>Tilletiales</taxon>
        <taxon>Tilletiaceae</taxon>
        <taxon>Tilletia</taxon>
    </lineage>
</organism>
<keyword evidence="6 10" id="KW-0378">Hydrolase</keyword>
<evidence type="ECO:0000256" key="3">
    <source>
        <dbReference type="ARBA" id="ARBA00022651"/>
    </source>
</evidence>
<evidence type="ECO:0000313" key="12">
    <source>
        <dbReference type="EMBL" id="KAE8251056.1"/>
    </source>
</evidence>
<feature type="region of interest" description="Disordered" evidence="11">
    <location>
        <begin position="363"/>
        <end position="397"/>
    </location>
</feature>
<protein>
    <recommendedName>
        <fullName evidence="10">Carboxylic ester hydrolase</fullName>
        <ecNumber evidence="10">3.1.1.-</ecNumber>
    </recommendedName>
</protein>
<dbReference type="GO" id="GO:0046872">
    <property type="term" value="F:metal ion binding"/>
    <property type="evidence" value="ECO:0007669"/>
    <property type="project" value="UniProtKB-KW"/>
</dbReference>
<dbReference type="InterPro" id="IPR011118">
    <property type="entry name" value="Tannase/feruloyl_esterase"/>
</dbReference>
<keyword evidence="3" id="KW-0119">Carbohydrate metabolism</keyword>
<dbReference type="PANTHER" id="PTHR33938">
    <property type="entry name" value="FERULOYL ESTERASE B-RELATED"/>
    <property type="match status" value="1"/>
</dbReference>
<sequence>MQHKRQASSSLRICLAAIALGTLASAQVSDFASGRAFNPSSLHPRSWLSSRAASNDSVTSEELQAICSSLVTAIPPMMAAGAAPSQEENITLTNVFTKYYPTGYNLPSHELFADLPPGTLLPSDDATGSIRASGTDWEPLGVIADMQYGYETPVQSLQGGLPSFCRFGATIVTSDISQVYTEVWLPLPDTVPTNTTDPNPTPYDNSTSSDSGDGYDDGSEPNQASPAVRLQPVPAWARSPFAAWQEGTRRRKERALELRRRQILSAARRPPPNFVPAPDTAWKGRMVHIGSGAAKGAIVWPDMKRIISRYHEVVVADNSGHFSSAMSEKWATNDPTRRDSGYRAVHLSTMVGQVVTKTFYGVTASNSDPSKSPSQRAVERGVKTERKLRKDHLGKEKTQHGLAPLPLQKLVLPTAAEDGDYSDIAPFMNLTRPYSNKLGFYSYFIGCSMGGRQGLSEAGLFPADYDGILAGSPAISFTNVSAWQIWVNEKVSNPKAAEYIPMTAYKTIRDAVSVACDGLDGVLDGVVSNTTACTFDLFAPLLACSPSSSKNCLSTAQLNNLADIYSNFTINGDLVHTGLLPGSEEAWSSTGSALTGSPFSVASGWFQYQVMNLTSVSPSSFNPFAALTPELIAAGNIANPGRGNTWYTNLGPFLTHGKLLHTHGLADQLIPPGESVRYYQAVNDAVASTKQGSSAAPGAAAVVGDFEVLADSYRLFLVPGMAHCRAGDGPWNFGGASQTAPGARPLQFDARHDATLALFNWVENGTSPEYIVGASYRTKEEASGLRVETDIEDDRRFEFGVKNTRKLCPWPLQAHLKANATKTDAAASFDCQ</sequence>
<accession>A0A177TQL3</accession>
<dbReference type="SUPFAM" id="SSF53474">
    <property type="entry name" value="alpha/beta-Hydrolases"/>
    <property type="match status" value="1"/>
</dbReference>
<keyword evidence="4" id="KW-0479">Metal-binding</keyword>
<evidence type="ECO:0000256" key="1">
    <source>
        <dbReference type="ARBA" id="ARBA00006249"/>
    </source>
</evidence>
<feature type="compositionally biased region" description="Polar residues" evidence="11">
    <location>
        <begin position="363"/>
        <end position="375"/>
    </location>
</feature>
<keyword evidence="5 10" id="KW-0732">Signal</keyword>
<dbReference type="InterPro" id="IPR029058">
    <property type="entry name" value="AB_hydrolase_fold"/>
</dbReference>
<keyword evidence="7" id="KW-0106">Calcium</keyword>
<gene>
    <name evidence="12" type="ORF">A4X13_0g4184</name>
</gene>
<name>A0A177TQL3_9BASI</name>
<comment type="similarity">
    <text evidence="1 10">Belongs to the tannase family.</text>
</comment>
<evidence type="ECO:0000313" key="13">
    <source>
        <dbReference type="Proteomes" id="UP000077521"/>
    </source>
</evidence>
<comment type="caution">
    <text evidence="12">The sequence shown here is derived from an EMBL/GenBank/DDBJ whole genome shotgun (WGS) entry which is preliminary data.</text>
</comment>
<evidence type="ECO:0000256" key="8">
    <source>
        <dbReference type="ARBA" id="ARBA00023157"/>
    </source>
</evidence>
<proteinExistence type="inferred from homology"/>
<keyword evidence="13" id="KW-1185">Reference proteome</keyword>
<keyword evidence="3" id="KW-0624">Polysaccharide degradation</keyword>
<evidence type="ECO:0000256" key="6">
    <source>
        <dbReference type="ARBA" id="ARBA00022801"/>
    </source>
</evidence>
<dbReference type="GO" id="GO:0045493">
    <property type="term" value="P:xylan catabolic process"/>
    <property type="evidence" value="ECO:0007669"/>
    <property type="project" value="UniProtKB-KW"/>
</dbReference>
<evidence type="ECO:0000256" key="9">
    <source>
        <dbReference type="ARBA" id="ARBA00034075"/>
    </source>
</evidence>
<dbReference type="EMBL" id="LWDF02000266">
    <property type="protein sequence ID" value="KAE8251056.1"/>
    <property type="molecule type" value="Genomic_DNA"/>
</dbReference>
<keyword evidence="3" id="KW-0858">Xylan degradation</keyword>